<sequence length="102" mass="11275">MEHWAVRSCEREYERRDCDCKCWRPTGESVGLGGRRGGSDCGGRVMDGGGGGLTADATLKSGCPRRPWRNDDRDCGRDADRELGYKRQAGSGAEDSRMAWMD</sequence>
<evidence type="ECO:0000313" key="2">
    <source>
        <dbReference type="EMBL" id="CAL1355535.1"/>
    </source>
</evidence>
<protein>
    <submittedName>
        <fullName evidence="2">Uncharacterized protein</fullName>
    </submittedName>
</protein>
<gene>
    <name evidence="2" type="ORF">LTRI10_LOCUS3291</name>
</gene>
<feature type="region of interest" description="Disordered" evidence="1">
    <location>
        <begin position="71"/>
        <end position="102"/>
    </location>
</feature>
<evidence type="ECO:0000313" key="3">
    <source>
        <dbReference type="Proteomes" id="UP001497516"/>
    </source>
</evidence>
<name>A0AAV2CIH4_9ROSI</name>
<feature type="compositionally biased region" description="Basic and acidic residues" evidence="1">
    <location>
        <begin position="71"/>
        <end position="85"/>
    </location>
</feature>
<organism evidence="2 3">
    <name type="scientific">Linum trigynum</name>
    <dbReference type="NCBI Taxonomy" id="586398"/>
    <lineage>
        <taxon>Eukaryota</taxon>
        <taxon>Viridiplantae</taxon>
        <taxon>Streptophyta</taxon>
        <taxon>Embryophyta</taxon>
        <taxon>Tracheophyta</taxon>
        <taxon>Spermatophyta</taxon>
        <taxon>Magnoliopsida</taxon>
        <taxon>eudicotyledons</taxon>
        <taxon>Gunneridae</taxon>
        <taxon>Pentapetalae</taxon>
        <taxon>rosids</taxon>
        <taxon>fabids</taxon>
        <taxon>Malpighiales</taxon>
        <taxon>Linaceae</taxon>
        <taxon>Linum</taxon>
    </lineage>
</organism>
<keyword evidence="3" id="KW-1185">Reference proteome</keyword>
<dbReference type="Proteomes" id="UP001497516">
    <property type="component" value="Chromosome 1"/>
</dbReference>
<accession>A0AAV2CIH4</accession>
<proteinExistence type="predicted"/>
<dbReference type="AlphaFoldDB" id="A0AAV2CIH4"/>
<dbReference type="EMBL" id="OZ034813">
    <property type="protein sequence ID" value="CAL1355535.1"/>
    <property type="molecule type" value="Genomic_DNA"/>
</dbReference>
<reference evidence="2 3" key="1">
    <citation type="submission" date="2024-04" db="EMBL/GenBank/DDBJ databases">
        <authorList>
            <person name="Fracassetti M."/>
        </authorList>
    </citation>
    <scope>NUCLEOTIDE SEQUENCE [LARGE SCALE GENOMIC DNA]</scope>
</reference>
<evidence type="ECO:0000256" key="1">
    <source>
        <dbReference type="SAM" id="MobiDB-lite"/>
    </source>
</evidence>